<organism evidence="1 2">
    <name type="scientific">Veronia nyctiphanis</name>
    <dbReference type="NCBI Taxonomy" id="1278244"/>
    <lineage>
        <taxon>Bacteria</taxon>
        <taxon>Pseudomonadati</taxon>
        <taxon>Pseudomonadota</taxon>
        <taxon>Gammaproteobacteria</taxon>
        <taxon>Vibrionales</taxon>
        <taxon>Vibrionaceae</taxon>
        <taxon>Veronia</taxon>
    </lineage>
</organism>
<evidence type="ECO:0000313" key="1">
    <source>
        <dbReference type="EMBL" id="RXJ74018.1"/>
    </source>
</evidence>
<dbReference type="OrthoDB" id="9772295at2"/>
<dbReference type="PANTHER" id="PTHR43737">
    <property type="entry name" value="BLL7424 PROTEIN"/>
    <property type="match status" value="1"/>
</dbReference>
<dbReference type="RefSeq" id="WP_129121375.1">
    <property type="nucleotide sequence ID" value="NZ_PEIB01000004.1"/>
</dbReference>
<dbReference type="Pfam" id="PF08811">
    <property type="entry name" value="DUF1800"/>
    <property type="match status" value="1"/>
</dbReference>
<dbReference type="PANTHER" id="PTHR43737:SF1">
    <property type="entry name" value="DUF1501 DOMAIN-CONTAINING PROTEIN"/>
    <property type="match status" value="1"/>
</dbReference>
<proteinExistence type="predicted"/>
<protein>
    <submittedName>
        <fullName evidence="1">Uncharacterized protein</fullName>
    </submittedName>
</protein>
<dbReference type="EMBL" id="PEIB01000004">
    <property type="protein sequence ID" value="RXJ74018.1"/>
    <property type="molecule type" value="Genomic_DNA"/>
</dbReference>
<accession>A0A4V1LT55</accession>
<sequence length="577" mass="65658">MSEYKLYGQVARYILENKDNHKEEYRNIIRRFLNRATFGYSEDTVTQVEESDFQKWLEDQKYVDKTLISEKAHLFTELYCHHKDSKMKEKICKTVDQASFDGLLWQAALESPDQLRQRVAYAMSQIFVVSRQGINRGRPVLYRFLAGYHDMLVEHCLGSYRNLLSHVTLHPSMGEMLGLKSSSKANSNKGTFPDENYAREVMQLFSIGLVKLNMDGTVVTQEGVPEETYSQNDVEEMARALTGWRGAAYTVKNWNYKPMGGKQNLHDTGSKTILGTEIPAGGSPRADLEAVLDILSSHPNTAPFISKALIKMLVQSNPRPRFVEDIANVFVATDGDLFEVVSAILRHDDALLDIGPRYRKFGENDRFGKVKEPLICVTNACRGLGVTYAAEQKRFAGINMAGIGQSFYGSPTVFNFFEPDFAPKGEVSDKNLIAPEAELHGVVSMKRYENLCWKLVTLYERNFRKNKSPGWDIKPFARKLKADEEGNWLAEPLLDFIEQRLFMGSMSFSLKNRLARHIKTAHSLEEKIGRNVVVKEVLYLSLISPEFQTFEHEIVNWDLWKKESKDLIGLVKTGGEA</sequence>
<evidence type="ECO:0000313" key="2">
    <source>
        <dbReference type="Proteomes" id="UP000290287"/>
    </source>
</evidence>
<gene>
    <name evidence="1" type="ORF">CS022_05030</name>
</gene>
<dbReference type="AlphaFoldDB" id="A0A4V1LT55"/>
<reference evidence="1 2" key="1">
    <citation type="submission" date="2017-10" db="EMBL/GenBank/DDBJ databases">
        <title>Nyctiphanis sp. nov., isolated from the stomach of the euphausiid Nyctiphanes simplex (Hansen, 1911) in the Gulf of California.</title>
        <authorList>
            <person name="Gomez-Gil B."/>
            <person name="Aguilar-Mendez M."/>
            <person name="Lopez-Cortes A."/>
            <person name="Gomez-Gutierrez J."/>
            <person name="Roque A."/>
            <person name="Lang E."/>
            <person name="Gonzalez-Castillo A."/>
        </authorList>
    </citation>
    <scope>NUCLEOTIDE SEQUENCE [LARGE SCALE GENOMIC DNA]</scope>
    <source>
        <strain evidence="1 2">CAIM 600</strain>
    </source>
</reference>
<name>A0A4V1LT55_9GAMM</name>
<comment type="caution">
    <text evidence="1">The sequence shown here is derived from an EMBL/GenBank/DDBJ whole genome shotgun (WGS) entry which is preliminary data.</text>
</comment>
<dbReference type="InterPro" id="IPR014917">
    <property type="entry name" value="DUF1800"/>
</dbReference>
<keyword evidence="2" id="KW-1185">Reference proteome</keyword>
<dbReference type="Proteomes" id="UP000290287">
    <property type="component" value="Unassembled WGS sequence"/>
</dbReference>